<dbReference type="PANTHER" id="PTHR44169:SF3">
    <property type="entry name" value="SHORT-CHAIN DEHYDROGENASE SRDE"/>
    <property type="match status" value="1"/>
</dbReference>
<dbReference type="GO" id="GO:0005811">
    <property type="term" value="C:lipid droplet"/>
    <property type="evidence" value="ECO:0007669"/>
    <property type="project" value="TreeGrafter"/>
</dbReference>
<sequence>MSHMTKRSVLITGCSDGGLGAHLAIAFDKAGWRVFATARNPAKLTTVRAAGLETLVLDTLSVDSIATCASQVHGLTGGSLDMLLNNAGGGYSMPLLDVDLVKLREVFELNVFSLVTVSRGFLPLLRASRHGATIVNNTSCSSLPSAALPFAGSYNAFNAAAANLTEVMRLELQPFEVKVVNLMTGAVRSSFHANLTETTLPPDSIYNVAKDRVERTMAGEGQSRDDGADPEVYAKHVVAKLSRQSPSHWVWEGKWTTLAWFGQFLPIGTFDRVIKNMVGLDILEKTIRQQNIAKTKKVV</sequence>
<dbReference type="InterPro" id="IPR002347">
    <property type="entry name" value="SDR_fam"/>
</dbReference>
<keyword evidence="4" id="KW-1185">Reference proteome</keyword>
<dbReference type="GO" id="GO:0000140">
    <property type="term" value="F:acylglycerone-phosphate reductase (NADP+) activity"/>
    <property type="evidence" value="ECO:0007669"/>
    <property type="project" value="TreeGrafter"/>
</dbReference>
<protein>
    <submittedName>
        <fullName evidence="3">Short-chain dehydrogenase/reductase SDR, NAD(P)-binding domain superfamily</fullName>
    </submittedName>
</protein>
<gene>
    <name evidence="3" type="ORF">Slin15195_G017550</name>
</gene>
<dbReference type="GO" id="GO:0019433">
    <property type="term" value="P:triglyceride catabolic process"/>
    <property type="evidence" value="ECO:0007669"/>
    <property type="project" value="TreeGrafter"/>
</dbReference>
<dbReference type="AlphaFoldDB" id="A0A9Q9EE61"/>
<evidence type="ECO:0000256" key="2">
    <source>
        <dbReference type="ARBA" id="ARBA00023002"/>
    </source>
</evidence>
<dbReference type="PANTHER" id="PTHR44169">
    <property type="entry name" value="NADPH-DEPENDENT 1-ACYLDIHYDROXYACETONE PHOSPHATE REDUCTASE"/>
    <property type="match status" value="1"/>
</dbReference>
<evidence type="ECO:0000313" key="3">
    <source>
        <dbReference type="EMBL" id="USW48436.1"/>
    </source>
</evidence>
<comment type="similarity">
    <text evidence="1">Belongs to the short-chain dehydrogenases/reductases (SDR) family.</text>
</comment>
<dbReference type="Gene3D" id="3.40.50.720">
    <property type="entry name" value="NAD(P)-binding Rossmann-like Domain"/>
    <property type="match status" value="1"/>
</dbReference>
<dbReference type="InterPro" id="IPR036291">
    <property type="entry name" value="NAD(P)-bd_dom_sf"/>
</dbReference>
<dbReference type="SUPFAM" id="SSF51735">
    <property type="entry name" value="NAD(P)-binding Rossmann-fold domains"/>
    <property type="match status" value="1"/>
</dbReference>
<keyword evidence="2" id="KW-0560">Oxidoreductase</keyword>
<accession>A0A9Q9EE61</accession>
<evidence type="ECO:0000256" key="1">
    <source>
        <dbReference type="ARBA" id="ARBA00006484"/>
    </source>
</evidence>
<evidence type="ECO:0000313" key="4">
    <source>
        <dbReference type="Proteomes" id="UP001056384"/>
    </source>
</evidence>
<dbReference type="Pfam" id="PF00106">
    <property type="entry name" value="adh_short"/>
    <property type="match status" value="1"/>
</dbReference>
<dbReference type="PRINTS" id="PR00081">
    <property type="entry name" value="GDHRDH"/>
</dbReference>
<organism evidence="3 4">
    <name type="scientific">Septoria linicola</name>
    <dbReference type="NCBI Taxonomy" id="215465"/>
    <lineage>
        <taxon>Eukaryota</taxon>
        <taxon>Fungi</taxon>
        <taxon>Dikarya</taxon>
        <taxon>Ascomycota</taxon>
        <taxon>Pezizomycotina</taxon>
        <taxon>Dothideomycetes</taxon>
        <taxon>Dothideomycetidae</taxon>
        <taxon>Mycosphaerellales</taxon>
        <taxon>Mycosphaerellaceae</taxon>
        <taxon>Septoria</taxon>
    </lineage>
</organism>
<reference evidence="3" key="1">
    <citation type="submission" date="2022-06" db="EMBL/GenBank/DDBJ databases">
        <title>Complete genome sequences of two strains of the flax pathogen Septoria linicola.</title>
        <authorList>
            <person name="Lapalu N."/>
            <person name="Simon A."/>
            <person name="Demenou B."/>
            <person name="Paumier D."/>
            <person name="Guillot M.-P."/>
            <person name="Gout L."/>
            <person name="Valade R."/>
        </authorList>
    </citation>
    <scope>NUCLEOTIDE SEQUENCE</scope>
    <source>
        <strain evidence="3">SE15195</strain>
    </source>
</reference>
<dbReference type="GO" id="GO:0004806">
    <property type="term" value="F:triacylglycerol lipase activity"/>
    <property type="evidence" value="ECO:0007669"/>
    <property type="project" value="TreeGrafter"/>
</dbReference>
<dbReference type="GO" id="GO:0006654">
    <property type="term" value="P:phosphatidic acid biosynthetic process"/>
    <property type="evidence" value="ECO:0007669"/>
    <property type="project" value="TreeGrafter"/>
</dbReference>
<proteinExistence type="inferred from homology"/>
<name>A0A9Q9EE61_9PEZI</name>
<dbReference type="Proteomes" id="UP001056384">
    <property type="component" value="Chromosome 1"/>
</dbReference>
<dbReference type="EMBL" id="CP099418">
    <property type="protein sequence ID" value="USW48436.1"/>
    <property type="molecule type" value="Genomic_DNA"/>
</dbReference>
<dbReference type="GO" id="GO:0005783">
    <property type="term" value="C:endoplasmic reticulum"/>
    <property type="evidence" value="ECO:0007669"/>
    <property type="project" value="TreeGrafter"/>
</dbReference>